<organism evidence="4 5">
    <name type="scientific">Salinicola acroporae</name>
    <dbReference type="NCBI Taxonomy" id="1541440"/>
    <lineage>
        <taxon>Bacteria</taxon>
        <taxon>Pseudomonadati</taxon>
        <taxon>Pseudomonadota</taxon>
        <taxon>Gammaproteobacteria</taxon>
        <taxon>Oceanospirillales</taxon>
        <taxon>Halomonadaceae</taxon>
        <taxon>Salinicola</taxon>
    </lineage>
</organism>
<dbReference type="PANTHER" id="PTHR43976:SF9">
    <property type="entry name" value="OXIDOREDUCTASE"/>
    <property type="match status" value="1"/>
</dbReference>
<evidence type="ECO:0000259" key="3">
    <source>
        <dbReference type="SMART" id="SM00822"/>
    </source>
</evidence>
<dbReference type="EMBL" id="PGFS01000001">
    <property type="protein sequence ID" value="MDH4572867.1"/>
    <property type="molecule type" value="Genomic_DNA"/>
</dbReference>
<gene>
    <name evidence="4" type="ORF">CUR86_10670</name>
</gene>
<dbReference type="PRINTS" id="PR00080">
    <property type="entry name" value="SDRFAMILY"/>
</dbReference>
<evidence type="ECO:0000256" key="1">
    <source>
        <dbReference type="ARBA" id="ARBA00006484"/>
    </source>
</evidence>
<keyword evidence="5" id="KW-1185">Reference proteome</keyword>
<dbReference type="RefSeq" id="WP_110717883.1">
    <property type="nucleotide sequence ID" value="NZ_PGFS01000001.1"/>
</dbReference>
<reference evidence="4" key="1">
    <citation type="journal article" date="2015" name="Antonie Van Leeuwenhoek">
        <title>Comparative 16S rRNA signatures and multilocus sequence analysis for the genus Salinicola and description of Salinicola acroporae sp. nov., isolated from coral Acropora digitifera.</title>
        <authorList>
            <person name="Lepcha R.T."/>
            <person name="Poddar A."/>
            <person name="Schumann P."/>
            <person name="Das S.K."/>
        </authorList>
    </citation>
    <scope>NUCLEOTIDE SEQUENCE</scope>
    <source>
        <strain evidence="4">S4-41</strain>
    </source>
</reference>
<dbReference type="CDD" id="cd05374">
    <property type="entry name" value="17beta-HSD-like_SDR_c"/>
    <property type="match status" value="1"/>
</dbReference>
<protein>
    <submittedName>
        <fullName evidence="4">Oxidoreductase</fullName>
    </submittedName>
</protein>
<proteinExistence type="inferred from homology"/>
<dbReference type="InterPro" id="IPR051911">
    <property type="entry name" value="SDR_oxidoreductase"/>
</dbReference>
<reference evidence="4" key="2">
    <citation type="submission" date="2017-11" db="EMBL/GenBank/DDBJ databases">
        <authorList>
            <person name="Das S.K."/>
        </authorList>
    </citation>
    <scope>NUCLEOTIDE SEQUENCE</scope>
    <source>
        <strain evidence="4">S4-41</strain>
    </source>
</reference>
<dbReference type="InterPro" id="IPR057326">
    <property type="entry name" value="KR_dom"/>
</dbReference>
<evidence type="ECO:0000313" key="5">
    <source>
        <dbReference type="Proteomes" id="UP001162135"/>
    </source>
</evidence>
<evidence type="ECO:0000313" key="4">
    <source>
        <dbReference type="EMBL" id="MDH4572867.1"/>
    </source>
</evidence>
<feature type="domain" description="Ketoreductase" evidence="3">
    <location>
        <begin position="4"/>
        <end position="191"/>
    </location>
</feature>
<dbReference type="PANTHER" id="PTHR43976">
    <property type="entry name" value="SHORT CHAIN DEHYDROGENASE"/>
    <property type="match status" value="1"/>
</dbReference>
<comment type="similarity">
    <text evidence="1 2">Belongs to the short-chain dehydrogenases/reductases (SDR) family.</text>
</comment>
<dbReference type="SUPFAM" id="SSF51735">
    <property type="entry name" value="NAD(P)-binding Rossmann-fold domains"/>
    <property type="match status" value="1"/>
</dbReference>
<dbReference type="Pfam" id="PF00106">
    <property type="entry name" value="adh_short"/>
    <property type="match status" value="1"/>
</dbReference>
<dbReference type="SMART" id="SM00822">
    <property type="entry name" value="PKS_KR"/>
    <property type="match status" value="1"/>
</dbReference>
<dbReference type="InterPro" id="IPR036291">
    <property type="entry name" value="NAD(P)-bd_dom_sf"/>
</dbReference>
<accession>A0ABT6I5A8</accession>
<dbReference type="Proteomes" id="UP001162135">
    <property type="component" value="Unassembled WGS sequence"/>
</dbReference>
<dbReference type="PRINTS" id="PR00081">
    <property type="entry name" value="GDHRDH"/>
</dbReference>
<name>A0ABT6I5A8_9GAMM</name>
<sequence>MMSQVILVTGASSGFGRLMANALAAAGHVVYASMRGLDGKNASRAEEIAAHAERHAVDLRVIELDVQSAASAQRAIDRIIAEQGRIDVLIHNAGHMVWGPSEAFTPEQLDELYDVNVLGTQRVNRAVLPHMRSASRGLVVWIGSSSVAGGVPPMLGPYFAAKAGMDALAVSYARELAPFGIETSIVVPGAYTRGTNHFAHAGSPLDTRREREYEAGLPDGFGDTMRKALADTVPEEADPQAVADQVAEIVATPFGQRPFRVVIDPADDGSAVSYGVIDRIREEFLRRIGFGQLLKPKRFQKGGVVL</sequence>
<dbReference type="Gene3D" id="3.40.50.720">
    <property type="entry name" value="NAD(P)-binding Rossmann-like Domain"/>
    <property type="match status" value="1"/>
</dbReference>
<evidence type="ECO:0000256" key="2">
    <source>
        <dbReference type="RuleBase" id="RU000363"/>
    </source>
</evidence>
<comment type="caution">
    <text evidence="4">The sequence shown here is derived from an EMBL/GenBank/DDBJ whole genome shotgun (WGS) entry which is preliminary data.</text>
</comment>
<dbReference type="InterPro" id="IPR002347">
    <property type="entry name" value="SDR_fam"/>
</dbReference>